<accession>A0A964BU08</accession>
<evidence type="ECO:0000256" key="12">
    <source>
        <dbReference type="PIRSR" id="PIRSR001492-2"/>
    </source>
</evidence>
<dbReference type="GO" id="GO:0004619">
    <property type="term" value="F:phosphoglycerate mutase activity"/>
    <property type="evidence" value="ECO:0007669"/>
    <property type="project" value="UniProtKB-UniRule"/>
</dbReference>
<dbReference type="HAMAP" id="MF_01038">
    <property type="entry name" value="GpmI"/>
    <property type="match status" value="1"/>
</dbReference>
<comment type="catalytic activity">
    <reaction evidence="1 9">
        <text>(2R)-2-phosphoglycerate = (2R)-3-phosphoglycerate</text>
        <dbReference type="Rhea" id="RHEA:15901"/>
        <dbReference type="ChEBI" id="CHEBI:58272"/>
        <dbReference type="ChEBI" id="CHEBI:58289"/>
        <dbReference type="EC" id="5.4.2.12"/>
    </reaction>
</comment>
<keyword evidence="6 9" id="KW-0324">Glycolysis</keyword>
<dbReference type="InterPro" id="IPR017850">
    <property type="entry name" value="Alkaline_phosphatase_core_sf"/>
</dbReference>
<feature type="active site" description="Phosphoserine intermediate" evidence="9 11">
    <location>
        <position position="65"/>
    </location>
</feature>
<evidence type="ECO:0000256" key="9">
    <source>
        <dbReference type="HAMAP-Rule" id="MF_01038"/>
    </source>
</evidence>
<evidence type="ECO:0000256" key="10">
    <source>
        <dbReference type="NCBIfam" id="TIGR01307"/>
    </source>
</evidence>
<dbReference type="CDD" id="cd16010">
    <property type="entry name" value="iPGM"/>
    <property type="match status" value="1"/>
</dbReference>
<evidence type="ECO:0000259" key="15">
    <source>
        <dbReference type="Pfam" id="PF06415"/>
    </source>
</evidence>
<evidence type="ECO:0000256" key="8">
    <source>
        <dbReference type="ARBA" id="ARBA00023235"/>
    </source>
</evidence>
<keyword evidence="5 9" id="KW-0479">Metal-binding</keyword>
<feature type="binding site" evidence="9 12">
    <location>
        <begin position="156"/>
        <end position="157"/>
    </location>
    <ligand>
        <name>substrate</name>
    </ligand>
</feature>
<sequence>MVQAPVSPVVLAILDGWGHRESTEANAIATAKTPIFHSLQAAYPNTLINTSGKYVGLPDGQMGNSEVGHLNLGAGRVVPQELVRISDAVEDGSILKNQALVDACTKVKANGGKLHLVGLCSEGGVHSHLKHLIGLLHLAKSNEVEDVCIHAITDGRDTYTTEGIKALNKLQDSIDKIGIGRIVTVSGRYFAMDRDRRWDRVQQAYDIMTQDSITDKRSAAEVLESFYAQETTDEFIPPTRIASGAVESGDSVIFFNFRPDRARQLTYAFVNDKFDGFPREKIKSLAFVTFTQYDSSAEVEVAFKPQNLTNILGEVIANNGLLQFRTAETEKYPHVTYFFNGGLEQPFEGEDRELIQSPMVATYDRAPEMSAQAVTESVCNAVNKRIYSLIVVNYANPDMVGHTGNLEAAIQAIETVDRCLGKVIETTNKAGGTLLITADHGNAEYMRDADGNPWTAHTTNPVPFILVEGEDRKIVGHGTDTPLRENGCLADVAPTILEILKIPQPEEMSGQSLIESAAYEAKRNRTPIKISM</sequence>
<gene>
    <name evidence="9" type="primary">gpmI</name>
    <name evidence="16" type="ORF">I4641_12745</name>
</gene>
<keyword evidence="17" id="KW-1185">Reference proteome</keyword>
<evidence type="ECO:0000313" key="16">
    <source>
        <dbReference type="EMBL" id="MCC0177845.1"/>
    </source>
</evidence>
<dbReference type="Gene3D" id="3.40.720.10">
    <property type="entry name" value="Alkaline Phosphatase, subunit A"/>
    <property type="match status" value="1"/>
</dbReference>
<dbReference type="InterPro" id="IPR011258">
    <property type="entry name" value="BPG-indep_PGM_N"/>
</dbReference>
<reference evidence="16" key="1">
    <citation type="journal article" date="2021" name="Antonie Van Leeuwenhoek">
        <title>Draft genome and description of Waterburya agarophytonicola gen. nov. sp. nov. (Pleurocapsales, Cyanobacteria): a seaweed symbiont.</title>
        <authorList>
            <person name="Bonthond G."/>
            <person name="Shalygin S."/>
            <person name="Bayer T."/>
            <person name="Weinberger F."/>
        </authorList>
    </citation>
    <scope>NUCLEOTIDE SEQUENCE</scope>
    <source>
        <strain evidence="16">KI4</strain>
    </source>
</reference>
<keyword evidence="7 9" id="KW-0464">Manganese</keyword>
<dbReference type="SUPFAM" id="SSF64158">
    <property type="entry name" value="2,3-Bisphosphoglycerate-independent phosphoglycerate mutase, substrate-binding domain"/>
    <property type="match status" value="1"/>
</dbReference>
<feature type="binding site" evidence="9 13">
    <location>
        <position position="15"/>
    </location>
    <ligand>
        <name>Mn(2+)</name>
        <dbReference type="ChEBI" id="CHEBI:29035"/>
        <label>2</label>
    </ligand>
</feature>
<evidence type="ECO:0000256" key="13">
    <source>
        <dbReference type="PIRSR" id="PIRSR001492-3"/>
    </source>
</evidence>
<evidence type="ECO:0000256" key="4">
    <source>
        <dbReference type="ARBA" id="ARBA00008819"/>
    </source>
</evidence>
<evidence type="ECO:0000256" key="7">
    <source>
        <dbReference type="ARBA" id="ARBA00023211"/>
    </source>
</evidence>
<keyword evidence="8 9" id="KW-0413">Isomerase</keyword>
<evidence type="ECO:0000259" key="14">
    <source>
        <dbReference type="Pfam" id="PF01676"/>
    </source>
</evidence>
<dbReference type="FunFam" id="3.40.1450.10:FF:000002">
    <property type="entry name" value="2,3-bisphosphoglycerate-independent phosphoglycerate mutase"/>
    <property type="match status" value="1"/>
</dbReference>
<dbReference type="GO" id="GO:0030145">
    <property type="term" value="F:manganese ion binding"/>
    <property type="evidence" value="ECO:0007669"/>
    <property type="project" value="UniProtKB-UniRule"/>
</dbReference>
<dbReference type="PANTHER" id="PTHR31637">
    <property type="entry name" value="2,3-BISPHOSPHOGLYCERATE-INDEPENDENT PHOSPHOGLYCERATE MUTASE"/>
    <property type="match status" value="1"/>
</dbReference>
<comment type="function">
    <text evidence="2 9">Catalyzes the interconversion of 2-phosphoglycerate and 3-phosphoglycerate.</text>
</comment>
<dbReference type="Gene3D" id="3.40.1450.10">
    <property type="entry name" value="BPG-independent phosphoglycerate mutase, domain B"/>
    <property type="match status" value="1"/>
</dbReference>
<comment type="cofactor">
    <cofactor evidence="9">
        <name>Mn(2+)</name>
        <dbReference type="ChEBI" id="CHEBI:29035"/>
    </cofactor>
    <text evidence="9">Binds 2 manganese ions per subunit.</text>
</comment>
<comment type="subunit">
    <text evidence="9">Monomer.</text>
</comment>
<feature type="binding site" evidence="9 12">
    <location>
        <position position="188"/>
    </location>
    <ligand>
        <name>substrate</name>
    </ligand>
</feature>
<feature type="domain" description="BPG-independent PGAM N-terminal" evidence="15">
    <location>
        <begin position="85"/>
        <end position="294"/>
    </location>
</feature>
<dbReference type="Proteomes" id="UP000729733">
    <property type="component" value="Unassembled WGS sequence"/>
</dbReference>
<evidence type="ECO:0000313" key="17">
    <source>
        <dbReference type="Proteomes" id="UP000729733"/>
    </source>
</evidence>
<feature type="binding site" evidence="9 12">
    <location>
        <position position="194"/>
    </location>
    <ligand>
        <name>substrate</name>
    </ligand>
</feature>
<feature type="binding site" evidence="9 12">
    <location>
        <begin position="258"/>
        <end position="261"/>
    </location>
    <ligand>
        <name>substrate</name>
    </ligand>
</feature>
<dbReference type="NCBIfam" id="TIGR01307">
    <property type="entry name" value="pgm_bpd_ind"/>
    <property type="match status" value="1"/>
</dbReference>
<feature type="domain" description="Metalloenzyme" evidence="14">
    <location>
        <begin position="8"/>
        <end position="502"/>
    </location>
</feature>
<dbReference type="InterPro" id="IPR036646">
    <property type="entry name" value="PGAM_B_sf"/>
</dbReference>
<protein>
    <recommendedName>
        <fullName evidence="9 10">2,3-bisphosphoglycerate-independent phosphoglycerate mutase</fullName>
        <shortName evidence="9">BPG-independent PGAM</shortName>
        <shortName evidence="9">Phosphoglyceromutase</shortName>
        <shortName evidence="9">iPGM</shortName>
        <ecNumber evidence="9 10">5.4.2.12</ecNumber>
    </recommendedName>
</protein>
<dbReference type="PANTHER" id="PTHR31637:SF0">
    <property type="entry name" value="2,3-BISPHOSPHOGLYCERATE-INDEPENDENT PHOSPHOGLYCERATE MUTASE"/>
    <property type="match status" value="1"/>
</dbReference>
<dbReference type="SUPFAM" id="SSF53649">
    <property type="entry name" value="Alkaline phosphatase-like"/>
    <property type="match status" value="1"/>
</dbReference>
<feature type="binding site" evidence="9 12">
    <location>
        <position position="331"/>
    </location>
    <ligand>
        <name>substrate</name>
    </ligand>
</feature>
<organism evidence="16 17">
    <name type="scientific">Waterburya agarophytonicola KI4</name>
    <dbReference type="NCBI Taxonomy" id="2874699"/>
    <lineage>
        <taxon>Bacteria</taxon>
        <taxon>Bacillati</taxon>
        <taxon>Cyanobacteriota</taxon>
        <taxon>Cyanophyceae</taxon>
        <taxon>Pleurocapsales</taxon>
        <taxon>Hyellaceae</taxon>
        <taxon>Waterburya</taxon>
        <taxon>Waterburya agarophytonicola</taxon>
    </lineage>
</organism>
<dbReference type="InterPro" id="IPR006124">
    <property type="entry name" value="Metalloenzyme"/>
</dbReference>
<name>A0A964BU08_9CYAN</name>
<evidence type="ECO:0000256" key="5">
    <source>
        <dbReference type="ARBA" id="ARBA00022723"/>
    </source>
</evidence>
<evidence type="ECO:0000256" key="1">
    <source>
        <dbReference type="ARBA" id="ARBA00000370"/>
    </source>
</evidence>
<feature type="binding site" evidence="9 13">
    <location>
        <position position="398"/>
    </location>
    <ligand>
        <name>Mn(2+)</name>
        <dbReference type="ChEBI" id="CHEBI:29035"/>
        <label>1</label>
    </ligand>
</feature>
<dbReference type="PIRSF" id="PIRSF001492">
    <property type="entry name" value="IPGAM"/>
    <property type="match status" value="1"/>
</dbReference>
<evidence type="ECO:0000256" key="3">
    <source>
        <dbReference type="ARBA" id="ARBA00004798"/>
    </source>
</evidence>
<dbReference type="GO" id="GO:0005829">
    <property type="term" value="C:cytosol"/>
    <property type="evidence" value="ECO:0007669"/>
    <property type="project" value="TreeGrafter"/>
</dbReference>
<comment type="caution">
    <text evidence="16">The sequence shown here is derived from an EMBL/GenBank/DDBJ whole genome shotgun (WGS) entry which is preliminary data.</text>
</comment>
<feature type="binding site" evidence="9 13">
    <location>
        <position position="402"/>
    </location>
    <ligand>
        <name>Mn(2+)</name>
        <dbReference type="ChEBI" id="CHEBI:29035"/>
        <label>1</label>
    </ligand>
</feature>
<dbReference type="Pfam" id="PF01676">
    <property type="entry name" value="Metalloenzyme"/>
    <property type="match status" value="1"/>
</dbReference>
<dbReference type="AlphaFoldDB" id="A0A964BU08"/>
<evidence type="ECO:0000256" key="2">
    <source>
        <dbReference type="ARBA" id="ARBA00002315"/>
    </source>
</evidence>
<dbReference type="EC" id="5.4.2.12" evidence="9 10"/>
<comment type="similarity">
    <text evidence="4 9">Belongs to the BPG-independent phosphoglycerate mutase family.</text>
</comment>
<feature type="binding site" evidence="9 13">
    <location>
        <position position="457"/>
    </location>
    <ligand>
        <name>Mn(2+)</name>
        <dbReference type="ChEBI" id="CHEBI:29035"/>
        <label>1</label>
    </ligand>
</feature>
<dbReference type="GO" id="GO:0006096">
    <property type="term" value="P:glycolytic process"/>
    <property type="evidence" value="ECO:0007669"/>
    <property type="project" value="UniProtKB-UniRule"/>
</dbReference>
<evidence type="ECO:0000256" key="11">
    <source>
        <dbReference type="PIRSR" id="PIRSR001492-1"/>
    </source>
</evidence>
<feature type="binding site" evidence="9 12">
    <location>
        <position position="126"/>
    </location>
    <ligand>
        <name>substrate</name>
    </ligand>
</feature>
<dbReference type="RefSeq" id="WP_229640913.1">
    <property type="nucleotide sequence ID" value="NZ_JADWDC010000030.1"/>
</dbReference>
<feature type="binding site" evidence="9 13">
    <location>
        <position position="439"/>
    </location>
    <ligand>
        <name>Mn(2+)</name>
        <dbReference type="ChEBI" id="CHEBI:29035"/>
        <label>2</label>
    </ligand>
</feature>
<dbReference type="Pfam" id="PF06415">
    <property type="entry name" value="iPGM_N"/>
    <property type="match status" value="1"/>
</dbReference>
<comment type="pathway">
    <text evidence="3 9">Carbohydrate degradation; glycolysis; pyruvate from D-glyceraldehyde 3-phosphate: step 3/5.</text>
</comment>
<dbReference type="InterPro" id="IPR005995">
    <property type="entry name" value="Pgm_bpd_ind"/>
</dbReference>
<feature type="binding site" evidence="9 13">
    <location>
        <position position="440"/>
    </location>
    <ligand>
        <name>Mn(2+)</name>
        <dbReference type="ChEBI" id="CHEBI:29035"/>
        <label>2</label>
    </ligand>
</feature>
<feature type="binding site" evidence="9 13">
    <location>
        <position position="65"/>
    </location>
    <ligand>
        <name>Mn(2+)</name>
        <dbReference type="ChEBI" id="CHEBI:29035"/>
        <label>2</label>
    </ligand>
</feature>
<dbReference type="EMBL" id="JADWDC010000030">
    <property type="protein sequence ID" value="MCC0177845.1"/>
    <property type="molecule type" value="Genomic_DNA"/>
</dbReference>
<evidence type="ECO:0000256" key="6">
    <source>
        <dbReference type="ARBA" id="ARBA00023152"/>
    </source>
</evidence>
<proteinExistence type="inferred from homology"/>
<dbReference type="GO" id="GO:0006007">
    <property type="term" value="P:glucose catabolic process"/>
    <property type="evidence" value="ECO:0007669"/>
    <property type="project" value="InterPro"/>
</dbReference>